<dbReference type="Proteomes" id="UP000471640">
    <property type="component" value="Unassembled WGS sequence"/>
</dbReference>
<sequence length="41" mass="4671">MWRKDGSCFQVEYSGVPLISDGKRLGAVVVFRDITQRKQAE</sequence>
<evidence type="ECO:0000313" key="3">
    <source>
        <dbReference type="Proteomes" id="UP000471640"/>
    </source>
</evidence>
<name>A0A6P1E5U7_9GAMM</name>
<protein>
    <submittedName>
        <fullName evidence="2">PAS domain S-box protein</fullName>
    </submittedName>
</protein>
<dbReference type="InterPro" id="IPR000700">
    <property type="entry name" value="PAS-assoc_C"/>
</dbReference>
<evidence type="ECO:0000313" key="2">
    <source>
        <dbReference type="EMBL" id="NEX23872.1"/>
    </source>
</evidence>
<feature type="non-terminal residue" evidence="2">
    <location>
        <position position="41"/>
    </location>
</feature>
<reference evidence="2 3" key="2">
    <citation type="submission" date="2020-02" db="EMBL/GenBank/DDBJ databases">
        <title>Genome sequences of Thiorhodococcus mannitoliphagus and Thiorhodococcus minor, purple sulfur photosynthetic bacteria in the gammaproteobacterial family, Chromatiaceae.</title>
        <authorList>
            <person name="Aviles F.A."/>
            <person name="Meyer T.E."/>
            <person name="Kyndt J.A."/>
        </authorList>
    </citation>
    <scope>NUCLEOTIDE SEQUENCE [LARGE SCALE GENOMIC DNA]</scope>
    <source>
        <strain evidence="2 3">DSM 18266</strain>
    </source>
</reference>
<keyword evidence="3" id="KW-1185">Reference proteome</keyword>
<dbReference type="Gene3D" id="3.30.450.20">
    <property type="entry name" value="PAS domain"/>
    <property type="match status" value="1"/>
</dbReference>
<dbReference type="InterPro" id="IPR000014">
    <property type="entry name" value="PAS"/>
</dbReference>
<comment type="caution">
    <text evidence="2">The sequence shown here is derived from an EMBL/GenBank/DDBJ whole genome shotgun (WGS) entry which is preliminary data.</text>
</comment>
<dbReference type="EMBL" id="JAAIJR010000393">
    <property type="protein sequence ID" value="NEX23872.1"/>
    <property type="molecule type" value="Genomic_DNA"/>
</dbReference>
<dbReference type="InterPro" id="IPR035965">
    <property type="entry name" value="PAS-like_dom_sf"/>
</dbReference>
<evidence type="ECO:0000259" key="1">
    <source>
        <dbReference type="PROSITE" id="PS50113"/>
    </source>
</evidence>
<dbReference type="SUPFAM" id="SSF55785">
    <property type="entry name" value="PYP-like sensor domain (PAS domain)"/>
    <property type="match status" value="1"/>
</dbReference>
<accession>A0A6P1E5U7</accession>
<organism evidence="2 3">
    <name type="scientific">Thiorhodococcus mannitoliphagus</name>
    <dbReference type="NCBI Taxonomy" id="329406"/>
    <lineage>
        <taxon>Bacteria</taxon>
        <taxon>Pseudomonadati</taxon>
        <taxon>Pseudomonadota</taxon>
        <taxon>Gammaproteobacteria</taxon>
        <taxon>Chromatiales</taxon>
        <taxon>Chromatiaceae</taxon>
        <taxon>Thiorhodococcus</taxon>
    </lineage>
</organism>
<gene>
    <name evidence="2" type="ORF">G3480_27090</name>
</gene>
<dbReference type="AlphaFoldDB" id="A0A6P1E5U7"/>
<dbReference type="PROSITE" id="PS50113">
    <property type="entry name" value="PAC"/>
    <property type="match status" value="1"/>
</dbReference>
<dbReference type="NCBIfam" id="TIGR00229">
    <property type="entry name" value="sensory_box"/>
    <property type="match status" value="1"/>
</dbReference>
<reference evidence="3" key="1">
    <citation type="journal article" date="2020" name="Microbiol. Resour. Announc.">
        <title>Draft Genome Sequences of Thiorhodococcus mannitoliphagus and Thiorhodococcus minor, Purple Sulfur Photosynthetic Bacteria in the Gammaproteobacterial Family Chromatiaceae.</title>
        <authorList>
            <person name="Aviles F.A."/>
            <person name="Meyer T.E."/>
            <person name="Kyndt J.A."/>
        </authorList>
    </citation>
    <scope>NUCLEOTIDE SEQUENCE [LARGE SCALE GENOMIC DNA]</scope>
    <source>
        <strain evidence="3">DSM 18266</strain>
    </source>
</reference>
<feature type="domain" description="PAC" evidence="1">
    <location>
        <begin position="1"/>
        <end position="41"/>
    </location>
</feature>
<proteinExistence type="predicted"/>